<gene>
    <name evidence="2" type="ORF">PECUL_23A012927</name>
</gene>
<dbReference type="AlphaFoldDB" id="A0AAD1SF99"/>
<proteinExistence type="predicted"/>
<organism evidence="2 3">
    <name type="scientific">Pelobates cultripes</name>
    <name type="common">Western spadefoot toad</name>
    <dbReference type="NCBI Taxonomy" id="61616"/>
    <lineage>
        <taxon>Eukaryota</taxon>
        <taxon>Metazoa</taxon>
        <taxon>Chordata</taxon>
        <taxon>Craniata</taxon>
        <taxon>Vertebrata</taxon>
        <taxon>Euteleostomi</taxon>
        <taxon>Amphibia</taxon>
        <taxon>Batrachia</taxon>
        <taxon>Anura</taxon>
        <taxon>Pelobatoidea</taxon>
        <taxon>Pelobatidae</taxon>
        <taxon>Pelobates</taxon>
    </lineage>
</organism>
<reference evidence="2" key="1">
    <citation type="submission" date="2022-03" db="EMBL/GenBank/DDBJ databases">
        <authorList>
            <person name="Alioto T."/>
            <person name="Alioto T."/>
            <person name="Gomez Garrido J."/>
        </authorList>
    </citation>
    <scope>NUCLEOTIDE SEQUENCE</scope>
</reference>
<evidence type="ECO:0000256" key="1">
    <source>
        <dbReference type="SAM" id="MobiDB-lite"/>
    </source>
</evidence>
<accession>A0AAD1SF99</accession>
<dbReference type="Proteomes" id="UP001295444">
    <property type="component" value="Chromosome 06"/>
</dbReference>
<protein>
    <submittedName>
        <fullName evidence="2">Uncharacterized protein</fullName>
    </submittedName>
</protein>
<keyword evidence="3" id="KW-1185">Reference proteome</keyword>
<sequence>MATLPLAAPPPDQMKRLLRPGPQPSTPAPRCGLYAWLPHSDPWPSRPVQHSGSW</sequence>
<name>A0AAD1SF99_PELCU</name>
<evidence type="ECO:0000313" key="2">
    <source>
        <dbReference type="EMBL" id="CAH2300439.1"/>
    </source>
</evidence>
<evidence type="ECO:0000313" key="3">
    <source>
        <dbReference type="Proteomes" id="UP001295444"/>
    </source>
</evidence>
<feature type="region of interest" description="Disordered" evidence="1">
    <location>
        <begin position="1"/>
        <end position="26"/>
    </location>
</feature>
<feature type="non-terminal residue" evidence="2">
    <location>
        <position position="54"/>
    </location>
</feature>
<dbReference type="EMBL" id="OW240917">
    <property type="protein sequence ID" value="CAH2300439.1"/>
    <property type="molecule type" value="Genomic_DNA"/>
</dbReference>